<keyword evidence="3" id="KW-1185">Reference proteome</keyword>
<evidence type="ECO:0000313" key="2">
    <source>
        <dbReference type="EMBL" id="SDW37098.1"/>
    </source>
</evidence>
<dbReference type="InterPro" id="IPR014578">
    <property type="entry name" value="Pesterase_CT488"/>
</dbReference>
<name>A0A1H2SZS7_9BACL</name>
<feature type="domain" description="Calcineurin-like phosphoesterase" evidence="1">
    <location>
        <begin position="1"/>
        <end position="196"/>
    </location>
</feature>
<dbReference type="InterPro" id="IPR051158">
    <property type="entry name" value="Metallophosphoesterase_sf"/>
</dbReference>
<sequence>MAIYAIGDLHLGSSVNKPMDIFGALWKDHVARIRFAWEERVTDSDIVCIPGDISWAMTLDEARSDLHWIQQLPGTKILIRGNHDYWWSGIQKVRQCMDAQTFALQNDCIRIGGVCFAGTRGWLLPSHPSFTEDDAKLLHREEHRLTLSLEEASRTNLPIVCLMHYPPVDSTGESSTFSSLLQSYNVKVCLYGHLHGASHKFAYNGHLEGVYYRLVSSDYLGFAPFRIPDEWLL</sequence>
<dbReference type="SUPFAM" id="SSF56300">
    <property type="entry name" value="Metallo-dependent phosphatases"/>
    <property type="match status" value="1"/>
</dbReference>
<protein>
    <recommendedName>
        <fullName evidence="1">Calcineurin-like phosphoesterase domain-containing protein</fullName>
    </recommendedName>
</protein>
<dbReference type="InterPro" id="IPR029052">
    <property type="entry name" value="Metallo-depent_PP-like"/>
</dbReference>
<proteinExistence type="predicted"/>
<dbReference type="PANTHER" id="PTHR31302">
    <property type="entry name" value="TRANSMEMBRANE PROTEIN WITH METALLOPHOSPHOESTERASE DOMAIN-RELATED"/>
    <property type="match status" value="1"/>
</dbReference>
<reference evidence="3" key="1">
    <citation type="submission" date="2016-10" db="EMBL/GenBank/DDBJ databases">
        <authorList>
            <person name="Varghese N."/>
        </authorList>
    </citation>
    <scope>NUCLEOTIDE SEQUENCE [LARGE SCALE GENOMIC DNA]</scope>
    <source>
        <strain evidence="3">DSM 12489</strain>
    </source>
</reference>
<gene>
    <name evidence="2" type="ORF">SAMN04489725_1053</name>
</gene>
<dbReference type="PIRSF" id="PIRSF033094">
    <property type="entry name" value="Pesterase_CT488"/>
    <property type="match status" value="1"/>
</dbReference>
<accession>A0A1H2SZS7</accession>
<evidence type="ECO:0000313" key="3">
    <source>
        <dbReference type="Proteomes" id="UP000182589"/>
    </source>
</evidence>
<dbReference type="InterPro" id="IPR004843">
    <property type="entry name" value="Calcineurin-like_PHP"/>
</dbReference>
<dbReference type="RefSeq" id="WP_040288983.1">
    <property type="nucleotide sequence ID" value="NZ_FNOJ01000005.1"/>
</dbReference>
<dbReference type="Pfam" id="PF00149">
    <property type="entry name" value="Metallophos"/>
    <property type="match status" value="1"/>
</dbReference>
<dbReference type="AlphaFoldDB" id="A0A1H2SZS7"/>
<dbReference type="PANTHER" id="PTHR31302:SF22">
    <property type="entry name" value="PHOSPHOESTERASE"/>
    <property type="match status" value="1"/>
</dbReference>
<dbReference type="STRING" id="89784.SAMN04489725_1053"/>
<organism evidence="2 3">
    <name type="scientific">Alicyclobacillus hesperidum</name>
    <dbReference type="NCBI Taxonomy" id="89784"/>
    <lineage>
        <taxon>Bacteria</taxon>
        <taxon>Bacillati</taxon>
        <taxon>Bacillota</taxon>
        <taxon>Bacilli</taxon>
        <taxon>Bacillales</taxon>
        <taxon>Alicyclobacillaceae</taxon>
        <taxon>Alicyclobacillus</taxon>
    </lineage>
</organism>
<dbReference type="EMBL" id="FNOJ01000005">
    <property type="protein sequence ID" value="SDW37098.1"/>
    <property type="molecule type" value="Genomic_DNA"/>
</dbReference>
<evidence type="ECO:0000259" key="1">
    <source>
        <dbReference type="Pfam" id="PF00149"/>
    </source>
</evidence>
<dbReference type="Gene3D" id="3.60.21.10">
    <property type="match status" value="1"/>
</dbReference>
<dbReference type="Proteomes" id="UP000182589">
    <property type="component" value="Unassembled WGS sequence"/>
</dbReference>
<dbReference type="GO" id="GO:0016787">
    <property type="term" value="F:hydrolase activity"/>
    <property type="evidence" value="ECO:0007669"/>
    <property type="project" value="InterPro"/>
</dbReference>